<keyword evidence="3 7" id="KW-0547">Nucleotide-binding</keyword>
<keyword evidence="2 7" id="KW-0808">Transferase</keyword>
<dbReference type="InterPro" id="IPR043519">
    <property type="entry name" value="NT_sf"/>
</dbReference>
<feature type="region of interest" description="Disordered" evidence="9">
    <location>
        <begin position="403"/>
        <end position="430"/>
    </location>
</feature>
<comment type="caution">
    <text evidence="13">The sequence shown here is derived from an EMBL/GenBank/DDBJ whole genome shotgun (WGS) entry which is preliminary data.</text>
</comment>
<keyword evidence="5 7" id="KW-0694">RNA-binding</keyword>
<evidence type="ECO:0000259" key="11">
    <source>
        <dbReference type="Pfam" id="PF12626"/>
    </source>
</evidence>
<dbReference type="Gene3D" id="1.10.3090.10">
    <property type="entry name" value="cca-adding enzyme, domain 2"/>
    <property type="match status" value="1"/>
</dbReference>
<gene>
    <name evidence="7 13" type="primary">pcnB</name>
    <name evidence="13" type="ORF">ABS311_15795</name>
</gene>
<comment type="catalytic activity">
    <reaction evidence="7">
        <text>RNA(n) + ATP = RNA(n)-3'-adenine ribonucleotide + diphosphate</text>
        <dbReference type="Rhea" id="RHEA:11332"/>
        <dbReference type="Rhea" id="RHEA-COMP:14527"/>
        <dbReference type="Rhea" id="RHEA-COMP:17347"/>
        <dbReference type="ChEBI" id="CHEBI:30616"/>
        <dbReference type="ChEBI" id="CHEBI:33019"/>
        <dbReference type="ChEBI" id="CHEBI:140395"/>
        <dbReference type="ChEBI" id="CHEBI:173115"/>
        <dbReference type="EC" id="2.7.7.19"/>
    </reaction>
</comment>
<dbReference type="InterPro" id="IPR025866">
    <property type="entry name" value="PolyA_pol_arg_C_dom"/>
</dbReference>
<keyword evidence="1 7" id="KW-0507">mRNA processing</keyword>
<dbReference type="Pfam" id="PF12626">
    <property type="entry name" value="PolyA_pol_arg_C"/>
    <property type="match status" value="1"/>
</dbReference>
<keyword evidence="14" id="KW-1185">Reference proteome</keyword>
<dbReference type="EC" id="2.7.7.19" evidence="7"/>
<name>A0ABV1RK73_9ALTE</name>
<keyword evidence="4 7" id="KW-0067">ATP-binding</keyword>
<dbReference type="InterPro" id="IPR052191">
    <property type="entry name" value="tRNA_ntf/polyA_polymerase_I"/>
</dbReference>
<evidence type="ECO:0000313" key="14">
    <source>
        <dbReference type="Proteomes" id="UP001467690"/>
    </source>
</evidence>
<dbReference type="PANTHER" id="PTHR43051">
    <property type="entry name" value="POLYNUCLEOTIDE ADENYLYLTRANSFERASE FAMILY PROTEIN"/>
    <property type="match status" value="1"/>
</dbReference>
<dbReference type="RefSeq" id="WP_246072377.1">
    <property type="nucleotide sequence ID" value="NZ_CP041660.1"/>
</dbReference>
<dbReference type="HAMAP" id="MF_00957">
    <property type="entry name" value="PolyA_pol"/>
    <property type="match status" value="1"/>
</dbReference>
<dbReference type="NCBIfam" id="TIGR01942">
    <property type="entry name" value="pcnB"/>
    <property type="match status" value="1"/>
</dbReference>
<protein>
    <recommendedName>
        <fullName evidence="7">Poly(A) polymerase I</fullName>
        <shortName evidence="7">PAP I</shortName>
        <ecNumber evidence="7">2.7.7.19</ecNumber>
    </recommendedName>
</protein>
<proteinExistence type="inferred from homology"/>
<evidence type="ECO:0000256" key="3">
    <source>
        <dbReference type="ARBA" id="ARBA00022741"/>
    </source>
</evidence>
<evidence type="ECO:0000256" key="7">
    <source>
        <dbReference type="HAMAP-Rule" id="MF_00957"/>
    </source>
</evidence>
<dbReference type="Gene3D" id="3.30.460.10">
    <property type="entry name" value="Beta Polymerase, domain 2"/>
    <property type="match status" value="1"/>
</dbReference>
<evidence type="ECO:0000313" key="13">
    <source>
        <dbReference type="EMBL" id="MER2493343.1"/>
    </source>
</evidence>
<evidence type="ECO:0000256" key="1">
    <source>
        <dbReference type="ARBA" id="ARBA00022664"/>
    </source>
</evidence>
<feature type="domain" description="Polymerase A arginine-rich C-terminal" evidence="11">
    <location>
        <begin position="302"/>
        <end position="418"/>
    </location>
</feature>
<keyword evidence="13" id="KW-0548">Nucleotidyltransferase</keyword>
<reference evidence="13 14" key="1">
    <citation type="submission" date="2024-06" db="EMBL/GenBank/DDBJ databases">
        <authorList>
            <person name="Chen R.Y."/>
        </authorList>
    </citation>
    <scope>NUCLEOTIDE SEQUENCE [LARGE SCALE GENOMIC DNA]</scope>
    <source>
        <strain evidence="13 14">D2</strain>
    </source>
</reference>
<keyword evidence="6 7" id="KW-0804">Transcription</keyword>
<dbReference type="SUPFAM" id="SSF81891">
    <property type="entry name" value="Poly A polymerase C-terminal region-like"/>
    <property type="match status" value="1"/>
</dbReference>
<evidence type="ECO:0000259" key="10">
    <source>
        <dbReference type="Pfam" id="PF01743"/>
    </source>
</evidence>
<dbReference type="EMBL" id="JBELOE010000259">
    <property type="protein sequence ID" value="MER2493343.1"/>
    <property type="molecule type" value="Genomic_DNA"/>
</dbReference>
<evidence type="ECO:0000256" key="8">
    <source>
        <dbReference type="RuleBase" id="RU003953"/>
    </source>
</evidence>
<evidence type="ECO:0000256" key="9">
    <source>
        <dbReference type="SAM" id="MobiDB-lite"/>
    </source>
</evidence>
<dbReference type="Pfam" id="PF12627">
    <property type="entry name" value="PolyA_pol_RNAbd"/>
    <property type="match status" value="1"/>
</dbReference>
<evidence type="ECO:0000256" key="2">
    <source>
        <dbReference type="ARBA" id="ARBA00022679"/>
    </source>
</evidence>
<evidence type="ECO:0000256" key="5">
    <source>
        <dbReference type="ARBA" id="ARBA00022884"/>
    </source>
</evidence>
<dbReference type="Pfam" id="PF01743">
    <property type="entry name" value="PolyA_pol"/>
    <property type="match status" value="1"/>
</dbReference>
<dbReference type="CDD" id="cd05398">
    <property type="entry name" value="NT_ClassII-CCAase"/>
    <property type="match status" value="1"/>
</dbReference>
<evidence type="ECO:0000256" key="6">
    <source>
        <dbReference type="ARBA" id="ARBA00023163"/>
    </source>
</evidence>
<dbReference type="Proteomes" id="UP001467690">
    <property type="component" value="Unassembled WGS sequence"/>
</dbReference>
<comment type="similarity">
    <text evidence="7 8">Belongs to the tRNA nucleotidyltransferase/poly(A) polymerase family.</text>
</comment>
<dbReference type="GO" id="GO:1990817">
    <property type="term" value="F:poly(A) RNA polymerase activity"/>
    <property type="evidence" value="ECO:0007669"/>
    <property type="project" value="UniProtKB-EC"/>
</dbReference>
<dbReference type="PANTHER" id="PTHR43051:SF1">
    <property type="entry name" value="POLYNUCLEOTIDE ADENYLYLTRANSFERASE FAMILY PROTEIN"/>
    <property type="match status" value="1"/>
</dbReference>
<feature type="active site" evidence="7">
    <location>
        <position position="52"/>
    </location>
</feature>
<dbReference type="InterPro" id="IPR010206">
    <property type="entry name" value="PolA_pol_I"/>
</dbReference>
<evidence type="ECO:0000256" key="4">
    <source>
        <dbReference type="ARBA" id="ARBA00022840"/>
    </source>
</evidence>
<dbReference type="SUPFAM" id="SSF81301">
    <property type="entry name" value="Nucleotidyltransferase"/>
    <property type="match status" value="1"/>
</dbReference>
<sequence length="430" mass="49768">MNIIPRSEHNISRKDISKSALKVLYRLKDGGFDAYLVGGGVRDLLLGLKPKDFDIVTNATPEQIKRLFSNCRLIGRRFRLAHIVFGPEIIEVATFRGHHQDDGEKNQSDHGQLLRDNVYGTIDEDAERRDFSANALYYNIADFSIRDYWGGLEAIQKRQIDLIGDPETRYREDPVRMLRAVRFAVKLDMQITPATADPIYELAPLLQNIPKARLFEECLKMFLSGQGLKTFEMLLEYKLMQQIFPNLTQAFDKQTKAYQLFTIALANTDKRINNDMRVTPAFLFAALLWYEMSAAQEHYLQQGLPPQDALHMATSAVLDSGQFNVVIPKRFSTGIREIWQLQPRLEKRAGKRCLKLLEYPKFRAAYDFLLLRTEVEGEPLEEIANWWTELQKSDEAQQAMLLGQINQNNRKPRRKRRSSPSRRTNRNKES</sequence>
<feature type="domain" description="Poly A polymerase head" evidence="10">
    <location>
        <begin position="34"/>
        <end position="160"/>
    </location>
</feature>
<organism evidence="13 14">
    <name type="scientific">Catenovulum sediminis</name>
    <dbReference type="NCBI Taxonomy" id="1740262"/>
    <lineage>
        <taxon>Bacteria</taxon>
        <taxon>Pseudomonadati</taxon>
        <taxon>Pseudomonadota</taxon>
        <taxon>Gammaproteobacteria</taxon>
        <taxon>Alteromonadales</taxon>
        <taxon>Alteromonadaceae</taxon>
        <taxon>Catenovulum</taxon>
    </lineage>
</organism>
<feature type="active site" evidence="7">
    <location>
        <position position="130"/>
    </location>
</feature>
<feature type="compositionally biased region" description="Basic residues" evidence="9">
    <location>
        <begin position="410"/>
        <end position="430"/>
    </location>
</feature>
<dbReference type="InterPro" id="IPR032828">
    <property type="entry name" value="PolyA_RNA-bd"/>
</dbReference>
<dbReference type="InterPro" id="IPR002646">
    <property type="entry name" value="PolA_pol_head_dom"/>
</dbReference>
<comment type="function">
    <text evidence="7">Adds poly(A) tail to the 3' end of many RNAs, which usually targets these RNAs for decay. Plays a significant role in the global control of gene expression, through influencing the rate of transcript degradation, and in the general RNA quality control.</text>
</comment>
<evidence type="ECO:0000259" key="12">
    <source>
        <dbReference type="Pfam" id="PF12627"/>
    </source>
</evidence>
<feature type="active site" evidence="7">
    <location>
        <position position="54"/>
    </location>
</feature>
<accession>A0ABV1RK73</accession>
<feature type="domain" description="tRNA nucleotidyltransferase/poly(A) polymerase RNA and SrmB- binding" evidence="12">
    <location>
        <begin position="188"/>
        <end position="249"/>
    </location>
</feature>